<comment type="similarity">
    <text evidence="4 15">Belongs to the AcsB/BcsB family.</text>
</comment>
<protein>
    <recommendedName>
        <fullName evidence="6 15">Cyclic di-GMP-binding protein</fullName>
    </recommendedName>
    <alternativeName>
        <fullName evidence="14 15">Cellulose synthase regulatory subunit</fullName>
    </alternativeName>
</protein>
<keyword evidence="7 15" id="KW-1003">Cell membrane</keyword>
<dbReference type="PANTHER" id="PTHR39083:SF1">
    <property type="entry name" value="CYCLIC DI-GMP-BINDING PROTEIN"/>
    <property type="match status" value="1"/>
</dbReference>
<feature type="compositionally biased region" description="Basic and acidic residues" evidence="16">
    <location>
        <begin position="109"/>
        <end position="118"/>
    </location>
</feature>
<evidence type="ECO:0000256" key="7">
    <source>
        <dbReference type="ARBA" id="ARBA00022475"/>
    </source>
</evidence>
<feature type="transmembrane region" description="Helical" evidence="15">
    <location>
        <begin position="830"/>
        <end position="853"/>
    </location>
</feature>
<accession>A0ABZ0YIK2</accession>
<evidence type="ECO:0000256" key="9">
    <source>
        <dbReference type="ARBA" id="ARBA00022636"/>
    </source>
</evidence>
<evidence type="ECO:0000256" key="8">
    <source>
        <dbReference type="ARBA" id="ARBA00022519"/>
    </source>
</evidence>
<evidence type="ECO:0000256" key="16">
    <source>
        <dbReference type="SAM" id="MobiDB-lite"/>
    </source>
</evidence>
<evidence type="ECO:0000256" key="14">
    <source>
        <dbReference type="ARBA" id="ARBA00033444"/>
    </source>
</evidence>
<keyword evidence="12 15" id="KW-1133">Transmembrane helix</keyword>
<keyword evidence="9 15" id="KW-0973">c-di-GMP</keyword>
<comment type="pathway">
    <text evidence="3 15">Glycan metabolism; bacterial cellulose biosynthesis.</text>
</comment>
<gene>
    <name evidence="17" type="ORF">SR894_13075</name>
</gene>
<evidence type="ECO:0000256" key="4">
    <source>
        <dbReference type="ARBA" id="ARBA00010714"/>
    </source>
</evidence>
<keyword evidence="8 15" id="KW-0997">Cell inner membrane</keyword>
<evidence type="ECO:0000256" key="13">
    <source>
        <dbReference type="ARBA" id="ARBA00023136"/>
    </source>
</evidence>
<dbReference type="Pfam" id="PF03170">
    <property type="entry name" value="BcsB"/>
    <property type="match status" value="1"/>
</dbReference>
<comment type="function">
    <text evidence="1 15">Binds the cellulose synthase activator, bis-(3'-5') cyclic diguanylic acid (c-di-GMP).</text>
</comment>
<evidence type="ECO:0000313" key="18">
    <source>
        <dbReference type="Proteomes" id="UP001324794"/>
    </source>
</evidence>
<sequence length="864" mass="96136">MGRADAWLEKREVPVDKPIRSIITVVRAVAGLFFKRWKEKTLFSGGSSQPSPSVKNTSGETTAVATTKGTWLWRALFVSLLVVAIISSQRAWSQTPEESSLSLSNQVIDSEKGAEQQRENSSLPNSFLSEALPSVRLNPAGGLNFDSEGSFGLESREHVFPLRHSMSDNGEEDPVRVQGSGSQVGLDFSISSSEVVTDATLNLSIQYSDAMLEGVSRLDVSLNGVVIDTISLDRFNADGYVAEIEVPPEQIVTYNTLLLSLVGQTLSQCNNVLSEDIWVEIEPESSLSVNTQVLPPIIDLSRFPAPFFDDADMERLHLPFVMPETPSEPLLAAAGTVASQFGVLADFRGADFPVHHNQLPDSHAVVMGTIEQMPLGLILPEGITGSTVLQMQHPENPLYRLLVITGRNDLEVRTSSRYITQRYESLSGQRIRAEELSIPPRQSFDAPKWQSLDEPIYLERLVDEGTMVGEGIRPSPQNYSFRLPPLFVWAGDDVNLQVNYQFPEGEWLDIDNSRLEVSLNDQYIEGLPVEKNSIAWDLWKLLGNDIRQEEAILDIPQEQLYGNNQLSFYFNMAVHTPDEGCDLGLPERIETRIMPNSHIDLREAKKFAALPELSYWVSAGYPFTQWADLSQTSLLLPEVPQANEISAALGLVGRMANATGYPSYGLDIRKGLNMSSALIDRDLLVVARADHIEQSALNELMDPFAIVDETISIEPSNLWQRLKIWAKADVSTESGRARDELPSQAPEQALLATRSPLNDGRSLILATGFSDQGIQQLTSIIDQPEISRQTVGDLVTIDQQQSVEAYRVAERDIRGNISWNRLVRWYAGQYIIPVLLLMVIVVLLTAVVLHGTLNRREKWRTHRK</sequence>
<dbReference type="InterPro" id="IPR003920">
    <property type="entry name" value="Cell_synth_B"/>
</dbReference>
<evidence type="ECO:0000256" key="11">
    <source>
        <dbReference type="ARBA" id="ARBA00022916"/>
    </source>
</evidence>
<proteinExistence type="inferred from homology"/>
<evidence type="ECO:0000256" key="15">
    <source>
        <dbReference type="RuleBase" id="RU365021"/>
    </source>
</evidence>
<evidence type="ECO:0000256" key="1">
    <source>
        <dbReference type="ARBA" id="ARBA00002057"/>
    </source>
</evidence>
<evidence type="ECO:0000256" key="10">
    <source>
        <dbReference type="ARBA" id="ARBA00022692"/>
    </source>
</evidence>
<keyword evidence="13 15" id="KW-0472">Membrane</keyword>
<dbReference type="PRINTS" id="PR01440">
    <property type="entry name" value="CELLSNTHASEB"/>
</dbReference>
<evidence type="ECO:0000313" key="17">
    <source>
        <dbReference type="EMBL" id="WQH11092.1"/>
    </source>
</evidence>
<dbReference type="RefSeq" id="WP_223288770.1">
    <property type="nucleotide sequence ID" value="NZ_CP140255.1"/>
</dbReference>
<evidence type="ECO:0000256" key="3">
    <source>
        <dbReference type="ARBA" id="ARBA00005186"/>
    </source>
</evidence>
<evidence type="ECO:0000256" key="5">
    <source>
        <dbReference type="ARBA" id="ARBA00011437"/>
    </source>
</evidence>
<feature type="region of interest" description="Disordered" evidence="16">
    <location>
        <begin position="103"/>
        <end position="125"/>
    </location>
</feature>
<organism evidence="17 18">
    <name type="scientific">Vreelandella neptunia</name>
    <dbReference type="NCBI Taxonomy" id="115551"/>
    <lineage>
        <taxon>Bacteria</taxon>
        <taxon>Pseudomonadati</taxon>
        <taxon>Pseudomonadota</taxon>
        <taxon>Gammaproteobacteria</taxon>
        <taxon>Oceanospirillales</taxon>
        <taxon>Halomonadaceae</taxon>
        <taxon>Vreelandella</taxon>
    </lineage>
</organism>
<dbReference type="Proteomes" id="UP001324794">
    <property type="component" value="Chromosome"/>
</dbReference>
<comment type="subunit">
    <text evidence="5 15">Tightly associated with the cellulose synthase catalytic subunit.</text>
</comment>
<evidence type="ECO:0000256" key="12">
    <source>
        <dbReference type="ARBA" id="ARBA00022989"/>
    </source>
</evidence>
<evidence type="ECO:0000256" key="2">
    <source>
        <dbReference type="ARBA" id="ARBA00004377"/>
    </source>
</evidence>
<keyword evidence="11 15" id="KW-0135">Cellulose biosynthesis</keyword>
<comment type="subcellular location">
    <subcellularLocation>
        <location evidence="2">Cell inner membrane</location>
        <topology evidence="2">Single-pass membrane protein</topology>
    </subcellularLocation>
</comment>
<evidence type="ECO:0000256" key="6">
    <source>
        <dbReference type="ARBA" id="ARBA00021844"/>
    </source>
</evidence>
<dbReference type="EMBL" id="CP140255">
    <property type="protein sequence ID" value="WQH11092.1"/>
    <property type="molecule type" value="Genomic_DNA"/>
</dbReference>
<dbReference type="InterPro" id="IPR018513">
    <property type="entry name" value="Cell_synthase_bac"/>
</dbReference>
<keyword evidence="10 15" id="KW-0812">Transmembrane</keyword>
<reference evidence="17 18" key="1">
    <citation type="submission" date="2023-11" db="EMBL/GenBank/DDBJ databases">
        <title>MicrobeMod: A computational toolkit for identifying prokaryotic methylation and restriction-modification with nanopore sequencing.</title>
        <authorList>
            <person name="Crits-Christoph A."/>
            <person name="Kang S.C."/>
            <person name="Lee H."/>
            <person name="Ostrov N."/>
        </authorList>
    </citation>
    <scope>NUCLEOTIDE SEQUENCE [LARGE SCALE GENOMIC DNA]</scope>
    <source>
        <strain evidence="17 18">ATCC BAA-805</strain>
    </source>
</reference>
<dbReference type="PANTHER" id="PTHR39083">
    <property type="entry name" value="CYCLIC DI-GMP-BINDING PROTEIN"/>
    <property type="match status" value="1"/>
</dbReference>
<keyword evidence="18" id="KW-1185">Reference proteome</keyword>
<dbReference type="Gene3D" id="2.60.120.260">
    <property type="entry name" value="Galactose-binding domain-like"/>
    <property type="match status" value="2"/>
</dbReference>
<name>A0ABZ0YIK2_9GAMM</name>